<proteinExistence type="predicted"/>
<keyword evidence="1" id="KW-0808">Transferase</keyword>
<dbReference type="CDD" id="cd04301">
    <property type="entry name" value="NAT_SF"/>
    <property type="match status" value="1"/>
</dbReference>
<dbReference type="SUPFAM" id="SSF55729">
    <property type="entry name" value="Acyl-CoA N-acyltransferases (Nat)"/>
    <property type="match status" value="1"/>
</dbReference>
<accession>A0ABN2WG27</accession>
<reference evidence="5 6" key="1">
    <citation type="journal article" date="2019" name="Int. J. Syst. Evol. Microbiol.">
        <title>The Global Catalogue of Microorganisms (GCM) 10K type strain sequencing project: providing services to taxonomists for standard genome sequencing and annotation.</title>
        <authorList>
            <consortium name="The Broad Institute Genomics Platform"/>
            <consortium name="The Broad Institute Genome Sequencing Center for Infectious Disease"/>
            <person name="Wu L."/>
            <person name="Ma J."/>
        </authorList>
    </citation>
    <scope>NUCLEOTIDE SEQUENCE [LARGE SCALE GENOMIC DNA]</scope>
    <source>
        <strain evidence="5 6">JCM 14559</strain>
    </source>
</reference>
<protein>
    <recommendedName>
        <fullName evidence="4">N-acetyltransferase domain-containing protein</fullName>
    </recommendedName>
</protein>
<feature type="region of interest" description="Disordered" evidence="3">
    <location>
        <begin position="1"/>
        <end position="45"/>
    </location>
</feature>
<dbReference type="InterPro" id="IPR000182">
    <property type="entry name" value="GNAT_dom"/>
</dbReference>
<dbReference type="InterPro" id="IPR050832">
    <property type="entry name" value="Bact_Acetyltransf"/>
</dbReference>
<dbReference type="Gene3D" id="3.40.630.30">
    <property type="match status" value="1"/>
</dbReference>
<comment type="caution">
    <text evidence="5">The sequence shown here is derived from an EMBL/GenBank/DDBJ whole genome shotgun (WGS) entry which is preliminary data.</text>
</comment>
<feature type="compositionally biased region" description="Low complexity" evidence="3">
    <location>
        <begin position="17"/>
        <end position="27"/>
    </location>
</feature>
<dbReference type="PANTHER" id="PTHR43877:SF2">
    <property type="entry name" value="AMINOALKYLPHOSPHONATE N-ACETYLTRANSFERASE-RELATED"/>
    <property type="match status" value="1"/>
</dbReference>
<dbReference type="Pfam" id="PF13302">
    <property type="entry name" value="Acetyltransf_3"/>
    <property type="match status" value="1"/>
</dbReference>
<name>A0ABN2WG27_9ACTN</name>
<evidence type="ECO:0000313" key="5">
    <source>
        <dbReference type="EMBL" id="GAA2091210.1"/>
    </source>
</evidence>
<dbReference type="Proteomes" id="UP001500897">
    <property type="component" value="Unassembled WGS sequence"/>
</dbReference>
<dbReference type="PANTHER" id="PTHR43877">
    <property type="entry name" value="AMINOALKYLPHOSPHONATE N-ACETYLTRANSFERASE-RELATED-RELATED"/>
    <property type="match status" value="1"/>
</dbReference>
<dbReference type="EMBL" id="BAAANS010000007">
    <property type="protein sequence ID" value="GAA2091210.1"/>
    <property type="molecule type" value="Genomic_DNA"/>
</dbReference>
<dbReference type="InterPro" id="IPR016181">
    <property type="entry name" value="Acyl_CoA_acyltransferase"/>
</dbReference>
<organism evidence="5 6">
    <name type="scientific">Kitasatospora saccharophila</name>
    <dbReference type="NCBI Taxonomy" id="407973"/>
    <lineage>
        <taxon>Bacteria</taxon>
        <taxon>Bacillati</taxon>
        <taxon>Actinomycetota</taxon>
        <taxon>Actinomycetes</taxon>
        <taxon>Kitasatosporales</taxon>
        <taxon>Streptomycetaceae</taxon>
        <taxon>Kitasatospora</taxon>
    </lineage>
</organism>
<sequence length="195" mass="20557">MTAPDDPPLPPYEPALRRNGARAAAGRTGERAVGDGPGPVGESTRLVPTREEDLDLLAGWFADPGFVEHWGGTPLPRAEVAAKYLGRRRPEVESFLVLAGGAPVGYAQYRRAGPDGGGIDLVLVPAARGRGLGPDAARALLAHLCGELGWRRVTVDPAAANVRAVRAWEKAGFRRVAGGDGDGHGDLLMEYRPGR</sequence>
<dbReference type="PROSITE" id="PS51186">
    <property type="entry name" value="GNAT"/>
    <property type="match status" value="1"/>
</dbReference>
<evidence type="ECO:0000259" key="4">
    <source>
        <dbReference type="PROSITE" id="PS51186"/>
    </source>
</evidence>
<keyword evidence="2" id="KW-0012">Acyltransferase</keyword>
<evidence type="ECO:0000256" key="2">
    <source>
        <dbReference type="ARBA" id="ARBA00023315"/>
    </source>
</evidence>
<feature type="compositionally biased region" description="Pro residues" evidence="3">
    <location>
        <begin position="1"/>
        <end position="13"/>
    </location>
</feature>
<keyword evidence="6" id="KW-1185">Reference proteome</keyword>
<feature type="domain" description="N-acetyltransferase" evidence="4">
    <location>
        <begin position="44"/>
        <end position="194"/>
    </location>
</feature>
<gene>
    <name evidence="5" type="ORF">GCM10009759_15660</name>
</gene>
<evidence type="ECO:0000313" key="6">
    <source>
        <dbReference type="Proteomes" id="UP001500897"/>
    </source>
</evidence>
<evidence type="ECO:0000256" key="1">
    <source>
        <dbReference type="ARBA" id="ARBA00022679"/>
    </source>
</evidence>
<evidence type="ECO:0000256" key="3">
    <source>
        <dbReference type="SAM" id="MobiDB-lite"/>
    </source>
</evidence>